<dbReference type="Gene3D" id="3.30.200.20">
    <property type="entry name" value="Phosphorylase Kinase, domain 1"/>
    <property type="match status" value="1"/>
</dbReference>
<dbReference type="FunFam" id="3.30.200.20:FF:000481">
    <property type="entry name" value="Wall-associated receptor kinase-like 14"/>
    <property type="match status" value="1"/>
</dbReference>
<evidence type="ECO:0000256" key="18">
    <source>
        <dbReference type="SAM" id="SignalP"/>
    </source>
</evidence>
<organism evidence="20 21">
    <name type="scientific">Raphanus sativus</name>
    <name type="common">Radish</name>
    <name type="synonym">Raphanus raphanistrum var. sativus</name>
    <dbReference type="NCBI Taxonomy" id="3726"/>
    <lineage>
        <taxon>Eukaryota</taxon>
        <taxon>Viridiplantae</taxon>
        <taxon>Streptophyta</taxon>
        <taxon>Embryophyta</taxon>
        <taxon>Tracheophyta</taxon>
        <taxon>Spermatophyta</taxon>
        <taxon>Magnoliopsida</taxon>
        <taxon>eudicotyledons</taxon>
        <taxon>Gunneridae</taxon>
        <taxon>Pentapetalae</taxon>
        <taxon>rosids</taxon>
        <taxon>malvids</taxon>
        <taxon>Brassicales</taxon>
        <taxon>Brassicaceae</taxon>
        <taxon>Brassiceae</taxon>
        <taxon>Raphanus</taxon>
    </lineage>
</organism>
<keyword evidence="11" id="KW-0325">Glycoprotein</keyword>
<keyword evidence="8 15" id="KW-0067">ATP-binding</keyword>
<keyword evidence="9 17" id="KW-1133">Transmembrane helix</keyword>
<dbReference type="InterPro" id="IPR017441">
    <property type="entry name" value="Protein_kinase_ATP_BS"/>
</dbReference>
<dbReference type="OrthoDB" id="4062651at2759"/>
<dbReference type="SMART" id="SM00220">
    <property type="entry name" value="S_TKc"/>
    <property type="match status" value="1"/>
</dbReference>
<sequence length="702" mass="76264">MLNLILIAIFIIVVGSVSSSSPFNSTTEPCNGRCGGTILPHPFGFSPACPIQLTCSAAGAQIGGIFSVQNVTERSIFVGVPHDCNRSVEAMGPLFSEHYAPTSENSFLMEECANATDEGCSIKQKFLETQLNLKSCDPLGKDRVSCFSTDANSSSSNGSSSPSEFFRMEDLRRSSCKKLFSSIAFESVGGNAGIALEFERVRLGWWVKGECGTSESTCEVNATCKRVRTPDGSAGHRCSCMKGYHGDGFIKSPCRKVIPNCHGSRLVRGHCRSNLAIVVGGTVGGAILLAGLAILCVCKRRRSASLRSHLSAKRLLSEATGNTSVAFFPYKDVEKATNCFSEKQRLGTGAYGTVYKGKLQNDEWVAIKRLKHRDSESVEQVMNEIKLLSSVSHPNLVRLLGCCIDQGDPVLVYEFMPNRTLSEHLQREIGDGLPWTVRLTVATQTAKAIAYLHSAMNPPIYHRDIKSSNILLDYDFNSKVADFGLSRLGMTETSHISTAPQGTPGYLDPQYHQCFHLSDKSDVYSFGVVLAEIITGLKVVDFTRPHTEINLAALAVDKIGSGCLDEIIDPVLDLNLDAWTLSSIHSVAELAFRCLAFHSDMRPTMTEVADELEQIRLSGWIPNMSLDSPTGSLRSSDQGSERSASVKKTLAGSRRLVVPPKQPDILASVEEMNDNSPVSVQDPWLSAQSSPSTNTLLGNMPR</sequence>
<evidence type="ECO:0000256" key="5">
    <source>
        <dbReference type="ARBA" id="ARBA00022729"/>
    </source>
</evidence>
<comment type="subcellular location">
    <subcellularLocation>
        <location evidence="1">Membrane</location>
        <topology evidence="1">Single-pass membrane protein</topology>
    </subcellularLocation>
</comment>
<evidence type="ECO:0000256" key="4">
    <source>
        <dbReference type="ARBA" id="ARBA00022692"/>
    </source>
</evidence>
<reference evidence="20" key="1">
    <citation type="journal article" date="2019" name="Database">
        <title>The radish genome database (RadishGD): an integrated information resource for radish genomics.</title>
        <authorList>
            <person name="Yu H.J."/>
            <person name="Baek S."/>
            <person name="Lee Y.J."/>
            <person name="Cho A."/>
            <person name="Mun J.H."/>
        </authorList>
    </citation>
    <scope>NUCLEOTIDE SEQUENCE [LARGE SCALE GENOMIC DNA]</scope>
    <source>
        <strain evidence="20">cv. WK10039</strain>
    </source>
</reference>
<dbReference type="KEGG" id="rsz:108813648"/>
<dbReference type="Pfam" id="PF00069">
    <property type="entry name" value="Pkinase"/>
    <property type="match status" value="1"/>
</dbReference>
<keyword evidence="10 17" id="KW-0472">Membrane</keyword>
<dbReference type="AlphaFoldDB" id="A0A9W3C0E6"/>
<proteinExistence type="predicted"/>
<dbReference type="Proteomes" id="UP000504610">
    <property type="component" value="Chromosome 6"/>
</dbReference>
<evidence type="ECO:0000256" key="3">
    <source>
        <dbReference type="ARBA" id="ARBA00022679"/>
    </source>
</evidence>
<evidence type="ECO:0000313" key="20">
    <source>
        <dbReference type="Proteomes" id="UP000504610"/>
    </source>
</evidence>
<evidence type="ECO:0000256" key="13">
    <source>
        <dbReference type="ARBA" id="ARBA00047951"/>
    </source>
</evidence>
<dbReference type="InterPro" id="IPR008271">
    <property type="entry name" value="Ser/Thr_kinase_AS"/>
</dbReference>
<dbReference type="CDD" id="cd14066">
    <property type="entry name" value="STKc_IRAK"/>
    <property type="match status" value="1"/>
</dbReference>
<evidence type="ECO:0000256" key="6">
    <source>
        <dbReference type="ARBA" id="ARBA00022741"/>
    </source>
</evidence>
<dbReference type="SUPFAM" id="SSF56112">
    <property type="entry name" value="Protein kinase-like (PK-like)"/>
    <property type="match status" value="1"/>
</dbReference>
<keyword evidence="3" id="KW-0808">Transferase</keyword>
<evidence type="ECO:0000256" key="15">
    <source>
        <dbReference type="PROSITE-ProRule" id="PRU10141"/>
    </source>
</evidence>
<dbReference type="FunFam" id="1.10.510.10:FF:000161">
    <property type="entry name" value="Wall-associated receptor kinase-like 20"/>
    <property type="match status" value="1"/>
</dbReference>
<dbReference type="PANTHER" id="PTHR46008">
    <property type="entry name" value="LEAF RUST 10 DISEASE-RESISTANCE LOCUS RECEPTOR-LIKE PROTEIN KINASE-LIKE 1.4"/>
    <property type="match status" value="1"/>
</dbReference>
<evidence type="ECO:0000259" key="19">
    <source>
        <dbReference type="PROSITE" id="PS50011"/>
    </source>
</evidence>
<keyword evidence="5 18" id="KW-0732">Signal</keyword>
<dbReference type="GO" id="GO:0005886">
    <property type="term" value="C:plasma membrane"/>
    <property type="evidence" value="ECO:0007669"/>
    <property type="project" value="UniProtKB-ARBA"/>
</dbReference>
<comment type="catalytic activity">
    <reaction evidence="13">
        <text>L-threonyl-[protein] + ATP = O-phospho-L-threonyl-[protein] + ADP + H(+)</text>
        <dbReference type="Rhea" id="RHEA:46608"/>
        <dbReference type="Rhea" id="RHEA-COMP:11060"/>
        <dbReference type="Rhea" id="RHEA-COMP:11605"/>
        <dbReference type="ChEBI" id="CHEBI:15378"/>
        <dbReference type="ChEBI" id="CHEBI:30013"/>
        <dbReference type="ChEBI" id="CHEBI:30616"/>
        <dbReference type="ChEBI" id="CHEBI:61977"/>
        <dbReference type="ChEBI" id="CHEBI:456216"/>
    </reaction>
</comment>
<protein>
    <submittedName>
        <fullName evidence="21">Wall-associated receptor kinase-like 14</fullName>
    </submittedName>
</protein>
<keyword evidence="20" id="KW-1185">Reference proteome</keyword>
<evidence type="ECO:0000256" key="9">
    <source>
        <dbReference type="ARBA" id="ARBA00022989"/>
    </source>
</evidence>
<feature type="signal peptide" evidence="18">
    <location>
        <begin position="1"/>
        <end position="19"/>
    </location>
</feature>
<dbReference type="InterPro" id="IPR000719">
    <property type="entry name" value="Prot_kinase_dom"/>
</dbReference>
<accession>A0A9W3C0E6</accession>
<evidence type="ECO:0000313" key="21">
    <source>
        <dbReference type="RefSeq" id="XP_056845065.1"/>
    </source>
</evidence>
<dbReference type="GO" id="GO:0004674">
    <property type="term" value="F:protein serine/threonine kinase activity"/>
    <property type="evidence" value="ECO:0007669"/>
    <property type="project" value="UniProtKB-KW"/>
</dbReference>
<dbReference type="InterPro" id="IPR011009">
    <property type="entry name" value="Kinase-like_dom_sf"/>
</dbReference>
<comment type="function">
    <text evidence="14">Serine/threonine-protein kinase that may function as a signaling receptor of extracellular matrix component.</text>
</comment>
<reference evidence="21" key="2">
    <citation type="submission" date="2025-08" db="UniProtKB">
        <authorList>
            <consortium name="RefSeq"/>
        </authorList>
    </citation>
    <scope>IDENTIFICATION</scope>
    <source>
        <tissue evidence="21">Leaf</tissue>
    </source>
</reference>
<gene>
    <name evidence="21" type="primary">LOC108813648</name>
</gene>
<dbReference type="PROSITE" id="PS00107">
    <property type="entry name" value="PROTEIN_KINASE_ATP"/>
    <property type="match status" value="1"/>
</dbReference>
<dbReference type="Gene3D" id="1.10.510.10">
    <property type="entry name" value="Transferase(Phosphotransferase) domain 1"/>
    <property type="match status" value="1"/>
</dbReference>
<dbReference type="RefSeq" id="XP_056845065.1">
    <property type="nucleotide sequence ID" value="XM_056989085.1"/>
</dbReference>
<keyword evidence="7" id="KW-0418">Kinase</keyword>
<feature type="transmembrane region" description="Helical" evidence="17">
    <location>
        <begin position="275"/>
        <end position="298"/>
    </location>
</feature>
<name>A0A9W3C0E6_RAPSA</name>
<feature type="compositionally biased region" description="Polar residues" evidence="16">
    <location>
        <begin position="686"/>
        <end position="702"/>
    </location>
</feature>
<evidence type="ECO:0000256" key="12">
    <source>
        <dbReference type="ARBA" id="ARBA00047558"/>
    </source>
</evidence>
<dbReference type="PROSITE" id="PS00108">
    <property type="entry name" value="PROTEIN_KINASE_ST"/>
    <property type="match status" value="1"/>
</dbReference>
<feature type="binding site" evidence="15">
    <location>
        <position position="368"/>
    </location>
    <ligand>
        <name>ATP</name>
        <dbReference type="ChEBI" id="CHEBI:30616"/>
    </ligand>
</feature>
<keyword evidence="4 17" id="KW-0812">Transmembrane</keyword>
<dbReference type="GeneID" id="108813648"/>
<dbReference type="Gene3D" id="2.10.25.10">
    <property type="entry name" value="Laminin"/>
    <property type="match status" value="1"/>
</dbReference>
<evidence type="ECO:0000256" key="2">
    <source>
        <dbReference type="ARBA" id="ARBA00022527"/>
    </source>
</evidence>
<evidence type="ECO:0000256" key="1">
    <source>
        <dbReference type="ARBA" id="ARBA00004167"/>
    </source>
</evidence>
<dbReference type="PANTHER" id="PTHR46008:SF62">
    <property type="entry name" value="PROTEIN KINASE DOMAIN-CONTAINING PROTEIN"/>
    <property type="match status" value="1"/>
</dbReference>
<dbReference type="PROSITE" id="PS50011">
    <property type="entry name" value="PROTEIN_KINASE_DOM"/>
    <property type="match status" value="1"/>
</dbReference>
<evidence type="ECO:0000256" key="8">
    <source>
        <dbReference type="ARBA" id="ARBA00022840"/>
    </source>
</evidence>
<keyword evidence="2" id="KW-0723">Serine/threonine-protein kinase</keyword>
<dbReference type="GO" id="GO:0005524">
    <property type="term" value="F:ATP binding"/>
    <property type="evidence" value="ECO:0007669"/>
    <property type="project" value="UniProtKB-UniRule"/>
</dbReference>
<keyword evidence="6 15" id="KW-0547">Nucleotide-binding</keyword>
<evidence type="ECO:0000256" key="7">
    <source>
        <dbReference type="ARBA" id="ARBA00022777"/>
    </source>
</evidence>
<feature type="chain" id="PRO_5040898873" evidence="18">
    <location>
        <begin position="20"/>
        <end position="702"/>
    </location>
</feature>
<evidence type="ECO:0000256" key="14">
    <source>
        <dbReference type="ARBA" id="ARBA00056804"/>
    </source>
</evidence>
<feature type="region of interest" description="Disordered" evidence="16">
    <location>
        <begin position="671"/>
        <end position="702"/>
    </location>
</feature>
<evidence type="ECO:0000256" key="11">
    <source>
        <dbReference type="ARBA" id="ARBA00023180"/>
    </source>
</evidence>
<feature type="domain" description="Protein kinase" evidence="19">
    <location>
        <begin position="340"/>
        <end position="621"/>
    </location>
</feature>
<comment type="catalytic activity">
    <reaction evidence="12">
        <text>L-seryl-[protein] + ATP = O-phospho-L-seryl-[protein] + ADP + H(+)</text>
        <dbReference type="Rhea" id="RHEA:17989"/>
        <dbReference type="Rhea" id="RHEA-COMP:9863"/>
        <dbReference type="Rhea" id="RHEA-COMP:11604"/>
        <dbReference type="ChEBI" id="CHEBI:15378"/>
        <dbReference type="ChEBI" id="CHEBI:29999"/>
        <dbReference type="ChEBI" id="CHEBI:30616"/>
        <dbReference type="ChEBI" id="CHEBI:83421"/>
        <dbReference type="ChEBI" id="CHEBI:456216"/>
    </reaction>
</comment>
<evidence type="ECO:0000256" key="17">
    <source>
        <dbReference type="SAM" id="Phobius"/>
    </source>
</evidence>
<evidence type="ECO:0000256" key="16">
    <source>
        <dbReference type="SAM" id="MobiDB-lite"/>
    </source>
</evidence>
<evidence type="ECO:0000256" key="10">
    <source>
        <dbReference type="ARBA" id="ARBA00023136"/>
    </source>
</evidence>